<protein>
    <recommendedName>
        <fullName evidence="3">C-type lectin domain-containing protein</fullName>
    </recommendedName>
</protein>
<sequence length="60" mass="6908">KKTGLFWGLMSLSAIWYWGNNQPDNNKNEGNENCALNVRGIWNDLSCNKNNCFVCEKLLK</sequence>
<evidence type="ECO:0000256" key="1">
    <source>
        <dbReference type="ARBA" id="ARBA00023157"/>
    </source>
</evidence>
<keyword evidence="1" id="KW-1015">Disulfide bond</keyword>
<evidence type="ECO:0000313" key="4">
    <source>
        <dbReference type="Ensembl" id="ENSSMAP00000029352.1"/>
    </source>
</evidence>
<keyword evidence="2" id="KW-0732">Signal</keyword>
<dbReference type="InterPro" id="IPR016187">
    <property type="entry name" value="CTDL_fold"/>
</dbReference>
<evidence type="ECO:0000259" key="3">
    <source>
        <dbReference type="PROSITE" id="PS50041"/>
    </source>
</evidence>
<organism evidence="4 5">
    <name type="scientific">Scophthalmus maximus</name>
    <name type="common">Turbot</name>
    <name type="synonym">Psetta maxima</name>
    <dbReference type="NCBI Taxonomy" id="52904"/>
    <lineage>
        <taxon>Eukaryota</taxon>
        <taxon>Metazoa</taxon>
        <taxon>Chordata</taxon>
        <taxon>Craniata</taxon>
        <taxon>Vertebrata</taxon>
        <taxon>Euteleostomi</taxon>
        <taxon>Actinopterygii</taxon>
        <taxon>Neopterygii</taxon>
        <taxon>Teleostei</taxon>
        <taxon>Neoteleostei</taxon>
        <taxon>Acanthomorphata</taxon>
        <taxon>Carangaria</taxon>
        <taxon>Pleuronectiformes</taxon>
        <taxon>Pleuronectoidei</taxon>
        <taxon>Scophthalmidae</taxon>
        <taxon>Scophthalmus</taxon>
    </lineage>
</organism>
<dbReference type="InterPro" id="IPR018378">
    <property type="entry name" value="C-type_lectin_CS"/>
</dbReference>
<dbReference type="Proteomes" id="UP000694558">
    <property type="component" value="Chromosome 8"/>
</dbReference>
<dbReference type="Gene3D" id="3.10.100.10">
    <property type="entry name" value="Mannose-Binding Protein A, subunit A"/>
    <property type="match status" value="1"/>
</dbReference>
<dbReference type="SUPFAM" id="SSF56436">
    <property type="entry name" value="C-type lectin-like"/>
    <property type="match status" value="1"/>
</dbReference>
<proteinExistence type="predicted"/>
<dbReference type="Ensembl" id="ENSSMAT00000029715.2">
    <property type="protein sequence ID" value="ENSSMAP00000029352.1"/>
    <property type="gene ID" value="ENSSMAG00000017987.2"/>
</dbReference>
<accession>A0A8D3B6P5</accession>
<dbReference type="AlphaFoldDB" id="A0A8D3B6P5"/>
<evidence type="ECO:0000313" key="5">
    <source>
        <dbReference type="Proteomes" id="UP000694558"/>
    </source>
</evidence>
<reference evidence="4" key="2">
    <citation type="submission" date="2025-08" db="UniProtKB">
        <authorList>
            <consortium name="Ensembl"/>
        </authorList>
    </citation>
    <scope>IDENTIFICATION</scope>
</reference>
<name>A0A8D3B6P5_SCOMX</name>
<feature type="chain" id="PRO_5034962898" description="C-type lectin domain-containing protein" evidence="2">
    <location>
        <begin position="22"/>
        <end position="60"/>
    </location>
</feature>
<evidence type="ECO:0000256" key="2">
    <source>
        <dbReference type="SAM" id="SignalP"/>
    </source>
</evidence>
<reference evidence="4" key="1">
    <citation type="submission" date="2023-05" db="EMBL/GenBank/DDBJ databases">
        <title>High-quality long-read genome of Scophthalmus maximus.</title>
        <authorList>
            <person name="Lien S."/>
            <person name="Martinez P."/>
        </authorList>
    </citation>
    <scope>NUCLEOTIDE SEQUENCE [LARGE SCALE GENOMIC DNA]</scope>
</reference>
<dbReference type="PROSITE" id="PS50041">
    <property type="entry name" value="C_TYPE_LECTIN_2"/>
    <property type="match status" value="1"/>
</dbReference>
<feature type="signal peptide" evidence="2">
    <location>
        <begin position="1"/>
        <end position="21"/>
    </location>
</feature>
<dbReference type="InterPro" id="IPR001304">
    <property type="entry name" value="C-type_lectin-like"/>
</dbReference>
<dbReference type="PROSITE" id="PS00615">
    <property type="entry name" value="C_TYPE_LECTIN_1"/>
    <property type="match status" value="1"/>
</dbReference>
<feature type="domain" description="C-type lectin" evidence="3">
    <location>
        <begin position="7"/>
        <end position="56"/>
    </location>
</feature>
<dbReference type="Pfam" id="PF00059">
    <property type="entry name" value="Lectin_C"/>
    <property type="match status" value="1"/>
</dbReference>
<dbReference type="InterPro" id="IPR016186">
    <property type="entry name" value="C-type_lectin-like/link_sf"/>
</dbReference>